<protein>
    <recommendedName>
        <fullName evidence="3">DinB family protein</fullName>
    </recommendedName>
</protein>
<dbReference type="AlphaFoldDB" id="A0A4Q0SYX8"/>
<gene>
    <name evidence="1" type="ORF">GRAN_3292</name>
</gene>
<dbReference type="Proteomes" id="UP000289437">
    <property type="component" value="Unassembled WGS sequence"/>
</dbReference>
<dbReference type="OrthoDB" id="119432at2"/>
<keyword evidence="2" id="KW-1185">Reference proteome</keyword>
<accession>A0A4Q0SYX8</accession>
<name>A0A4Q0SYX8_9BACT</name>
<dbReference type="InterPro" id="IPR034660">
    <property type="entry name" value="DinB/YfiT-like"/>
</dbReference>
<reference evidence="2" key="2">
    <citation type="submission" date="2019-02" db="EMBL/GenBank/DDBJ databases">
        <title>Granulicella sibirica sp. nov., a psychrotolerant acidobacterium isolated from an organic soil layer in forested tundra, West Siberia.</title>
        <authorList>
            <person name="Oshkin I.Y."/>
            <person name="Kulichevskaya I.S."/>
            <person name="Rijpstra W.I.C."/>
            <person name="Sinninghe Damste J.S."/>
            <person name="Rakitin A.L."/>
            <person name="Ravin N.V."/>
            <person name="Dedysh S.N."/>
        </authorList>
    </citation>
    <scope>NUCLEOTIDE SEQUENCE [LARGE SCALE GENOMIC DNA]</scope>
    <source>
        <strain evidence="2">AF10</strain>
    </source>
</reference>
<evidence type="ECO:0000313" key="2">
    <source>
        <dbReference type="Proteomes" id="UP000289437"/>
    </source>
</evidence>
<dbReference type="SUPFAM" id="SSF109854">
    <property type="entry name" value="DinB/YfiT-like putative metalloenzymes"/>
    <property type="match status" value="1"/>
</dbReference>
<evidence type="ECO:0008006" key="3">
    <source>
        <dbReference type="Google" id="ProtNLM"/>
    </source>
</evidence>
<sequence length="168" mass="18643">MEVKELLLKLLDREAVASRKAIERLPEGNNTWKPHERSMELGSLASLSATMPGWIALMIETDELDIGTPDNGGLRTHSDITRAGLLEQLEEGLAKSRAALIATTDDHLMKTWRITMGEQVLAEDPRYMAIADNCLCHLAHHRGQLTVFYRLLEAKVPALYGPSADEAL</sequence>
<evidence type="ECO:0000313" key="1">
    <source>
        <dbReference type="EMBL" id="RXH56435.1"/>
    </source>
</evidence>
<organism evidence="1 2">
    <name type="scientific">Granulicella sibirica</name>
    <dbReference type="NCBI Taxonomy" id="2479048"/>
    <lineage>
        <taxon>Bacteria</taxon>
        <taxon>Pseudomonadati</taxon>
        <taxon>Acidobacteriota</taxon>
        <taxon>Terriglobia</taxon>
        <taxon>Terriglobales</taxon>
        <taxon>Acidobacteriaceae</taxon>
        <taxon>Granulicella</taxon>
    </lineage>
</organism>
<dbReference type="Gene3D" id="1.20.120.450">
    <property type="entry name" value="dinb family like domain"/>
    <property type="match status" value="1"/>
</dbReference>
<proteinExistence type="predicted"/>
<comment type="caution">
    <text evidence="1">The sequence shown here is derived from an EMBL/GenBank/DDBJ whole genome shotgun (WGS) entry which is preliminary data.</text>
</comment>
<reference evidence="1 2" key="1">
    <citation type="submission" date="2018-11" db="EMBL/GenBank/DDBJ databases">
        <authorList>
            <person name="Mardanov A.V."/>
            <person name="Ravin N.V."/>
            <person name="Dedysh S.N."/>
        </authorList>
    </citation>
    <scope>NUCLEOTIDE SEQUENCE [LARGE SCALE GENOMIC DNA]</scope>
    <source>
        <strain evidence="1 2">AF10</strain>
    </source>
</reference>
<dbReference type="EMBL" id="RDSM01000002">
    <property type="protein sequence ID" value="RXH56435.1"/>
    <property type="molecule type" value="Genomic_DNA"/>
</dbReference>
<dbReference type="RefSeq" id="WP_128913895.1">
    <property type="nucleotide sequence ID" value="NZ_RDSM01000002.1"/>
</dbReference>